<name>A0ABY8EIY3_9FIRM</name>
<reference evidence="2 3" key="1">
    <citation type="submission" date="2023-03" db="EMBL/GenBank/DDBJ databases">
        <title>Complete genome sequence of Tepidibacter sp. SWIR-1, isolated from a deep-sea hydrothermal vent.</title>
        <authorList>
            <person name="Li X."/>
        </authorList>
    </citation>
    <scope>NUCLEOTIDE SEQUENCE [LARGE SCALE GENOMIC DNA]</scope>
    <source>
        <strain evidence="2 3">SWIR-1</strain>
    </source>
</reference>
<gene>
    <name evidence="2" type="ORF">P4S50_06410</name>
</gene>
<proteinExistence type="predicted"/>
<dbReference type="Proteomes" id="UP001222800">
    <property type="component" value="Chromosome"/>
</dbReference>
<evidence type="ECO:0000313" key="3">
    <source>
        <dbReference type="Proteomes" id="UP001222800"/>
    </source>
</evidence>
<organism evidence="2 3">
    <name type="scientific">Tepidibacter hydrothermalis</name>
    <dbReference type="NCBI Taxonomy" id="3036126"/>
    <lineage>
        <taxon>Bacteria</taxon>
        <taxon>Bacillati</taxon>
        <taxon>Bacillota</taxon>
        <taxon>Clostridia</taxon>
        <taxon>Peptostreptococcales</taxon>
        <taxon>Peptostreptococcaceae</taxon>
        <taxon>Tepidibacter</taxon>
    </lineage>
</organism>
<evidence type="ECO:0008006" key="4">
    <source>
        <dbReference type="Google" id="ProtNLM"/>
    </source>
</evidence>
<protein>
    <recommendedName>
        <fullName evidence="4">DUF2802 domain-containing protein</fullName>
    </recommendedName>
</protein>
<keyword evidence="3" id="KW-1185">Reference proteome</keyword>
<keyword evidence="1" id="KW-1133">Transmembrane helix</keyword>
<keyword evidence="1" id="KW-0472">Membrane</keyword>
<feature type="transmembrane region" description="Helical" evidence="1">
    <location>
        <begin position="6"/>
        <end position="23"/>
    </location>
</feature>
<evidence type="ECO:0000313" key="2">
    <source>
        <dbReference type="EMBL" id="WFD11704.1"/>
    </source>
</evidence>
<dbReference type="EMBL" id="CP120733">
    <property type="protein sequence ID" value="WFD11704.1"/>
    <property type="molecule type" value="Genomic_DNA"/>
</dbReference>
<keyword evidence="1" id="KW-0812">Transmembrane</keyword>
<dbReference type="RefSeq" id="WP_277733839.1">
    <property type="nucleotide sequence ID" value="NZ_CP120733.1"/>
</dbReference>
<evidence type="ECO:0000256" key="1">
    <source>
        <dbReference type="SAM" id="Phobius"/>
    </source>
</evidence>
<sequence>MDINYVIIIIALITCIVSMILLFRVSKQFVQHQGNTEKSKEYRMIMNYIQKIDKNTKELIENTEKPNDYKNNLCEKNVEHSNEVEKLEFLGFSKEEIAKKTNKSIREIELILRLKKG</sequence>
<accession>A0ABY8EIY3</accession>